<dbReference type="PANTHER" id="PTHR38479">
    <property type="entry name" value="LMO0824 PROTEIN"/>
    <property type="match status" value="1"/>
</dbReference>
<proteinExistence type="predicted"/>
<dbReference type="PANTHER" id="PTHR38479:SF2">
    <property type="entry name" value="WINGED HELIX DNA-BINDING DOMAIN-CONTAINING PROTEIN"/>
    <property type="match status" value="1"/>
</dbReference>
<feature type="region of interest" description="Disordered" evidence="1">
    <location>
        <begin position="57"/>
        <end position="100"/>
    </location>
</feature>
<evidence type="ECO:0000256" key="1">
    <source>
        <dbReference type="SAM" id="MobiDB-lite"/>
    </source>
</evidence>
<dbReference type="EMBL" id="JBHLUH010000012">
    <property type="protein sequence ID" value="MFC0528009.1"/>
    <property type="molecule type" value="Genomic_DNA"/>
</dbReference>
<sequence>MRKIEVAERRARLAQRHHLAPGAVAADPTEAARGVVALHSTDPASVFLSLHARTAPRLATPDSQAAAPRQATPGRQEAAPRADGASAQGGAKRTPADPAASSVAEIEHALYEERSLVRMLGMRRTMFVVPVELAPIIQASTTDAIAVVQRRRYTQIITDAGVGDGPWLKEVEEATLRALVARGEATGAELSADEPRLRTQVVMAAGKPYEGKTNITTWVLFLLAADGRIVRGRPRGSWISSQYRWSPVEAWLPGGMPQVPAEEARAVLVRRWLAAYGPGTAADIKWWTGWTAGQVKQALAAIKPVEVDLGGATGLVLPDDAEPAAVPEPALSLLPALDPTPMGWQERSWYLGEHGPALFDRSGNVGPTVWWDGRIIGGWAQRASGEVVCRLLEDVGRDVAVAVEASAGRLTEWIGSVRVTPRFRTPLERELVA</sequence>
<keyword evidence="2" id="KW-0238">DNA-binding</keyword>
<dbReference type="GO" id="GO:0003677">
    <property type="term" value="F:DNA binding"/>
    <property type="evidence" value="ECO:0007669"/>
    <property type="project" value="UniProtKB-KW"/>
</dbReference>
<gene>
    <name evidence="2" type="ORF">ACFFIA_10080</name>
</gene>
<organism evidence="2 3">
    <name type="scientific">Phytohabitans kaempferiae</name>
    <dbReference type="NCBI Taxonomy" id="1620943"/>
    <lineage>
        <taxon>Bacteria</taxon>
        <taxon>Bacillati</taxon>
        <taxon>Actinomycetota</taxon>
        <taxon>Actinomycetes</taxon>
        <taxon>Micromonosporales</taxon>
        <taxon>Micromonosporaceae</taxon>
    </lineage>
</organism>
<reference evidence="2 3" key="1">
    <citation type="submission" date="2024-09" db="EMBL/GenBank/DDBJ databases">
        <authorList>
            <person name="Sun Q."/>
            <person name="Mori K."/>
        </authorList>
    </citation>
    <scope>NUCLEOTIDE SEQUENCE [LARGE SCALE GENOMIC DNA]</scope>
    <source>
        <strain evidence="2 3">TBRC 3947</strain>
    </source>
</reference>
<evidence type="ECO:0000313" key="2">
    <source>
        <dbReference type="EMBL" id="MFC0528009.1"/>
    </source>
</evidence>
<dbReference type="Pfam" id="PF06224">
    <property type="entry name" value="AlkZ-like"/>
    <property type="match status" value="1"/>
</dbReference>
<protein>
    <submittedName>
        <fullName evidence="2">Winged helix DNA-binding domain-containing protein</fullName>
    </submittedName>
</protein>
<name>A0ABV6M0I7_9ACTN</name>
<dbReference type="RefSeq" id="WP_377249012.1">
    <property type="nucleotide sequence ID" value="NZ_JBHLUH010000012.1"/>
</dbReference>
<dbReference type="Proteomes" id="UP001589867">
    <property type="component" value="Unassembled WGS sequence"/>
</dbReference>
<comment type="caution">
    <text evidence="2">The sequence shown here is derived from an EMBL/GenBank/DDBJ whole genome shotgun (WGS) entry which is preliminary data.</text>
</comment>
<evidence type="ECO:0000313" key="3">
    <source>
        <dbReference type="Proteomes" id="UP001589867"/>
    </source>
</evidence>
<dbReference type="InterPro" id="IPR009351">
    <property type="entry name" value="AlkZ-like"/>
</dbReference>
<keyword evidence="3" id="KW-1185">Reference proteome</keyword>
<accession>A0ABV6M0I7</accession>